<organism evidence="2">
    <name type="scientific">marine metagenome</name>
    <dbReference type="NCBI Taxonomy" id="408172"/>
    <lineage>
        <taxon>unclassified sequences</taxon>
        <taxon>metagenomes</taxon>
        <taxon>ecological metagenomes</taxon>
    </lineage>
</organism>
<dbReference type="InterPro" id="IPR008274">
    <property type="entry name" value="AldOxase/xan_DH_MoCoBD1"/>
</dbReference>
<dbReference type="SUPFAM" id="SSF54665">
    <property type="entry name" value="CO dehydrogenase molybdoprotein N-domain-like"/>
    <property type="match status" value="1"/>
</dbReference>
<dbReference type="InterPro" id="IPR046867">
    <property type="entry name" value="AldOxase/xan_DH_MoCoBD2"/>
</dbReference>
<dbReference type="Pfam" id="PF02738">
    <property type="entry name" value="MoCoBD_1"/>
    <property type="match status" value="1"/>
</dbReference>
<proteinExistence type="predicted"/>
<sequence>MSRNKEFQWIGKSWTQVGGLAKAKGETVYADDMFLPRMLHAKMLSSPYAHAIIKSIDVTPALKRPGVLVAISGKDLPIPYGILPVSQDETALCVEKVRMIGDPVAAVAAIDEETAEAALEDIVVEYEPLPSIMSIDEGLAQEEVQIHDYATHGNVHKQVALEFGDTEAGFAQADHVREELFYYEGSTHLPMEQHSAVAQQGANNRLTLWSSTQTPHYVHRALAKVLEVPVSQIRVIATPVGGGFGGKTDPFQHEIVVCKLAMLTGRPVKLTLTREEVFYTHRGRHPVLMWVKAGMKSDGSITALHFRNFLDGGAYGSYGVASTFYTGALQTVTYAIANYKFEAMRLFTNKAPCGPKRGHGTPQPRFALEVLLDKFAEDLGVDPAELRLKHLMPDNSKTVNHLTVTTNGLGECIRKVTEASGFAIKRTKSPIGKGFGLGCSSYLSGAGLPIYWNKMPHSGVQIKIDRGGGVTVFCGSADIGQGSDSILAGIVAEELGIHIKHVIIVTSDTDLTPVDLGSYSSRVTLMTGNAAIAAARPLREKILSAASEVMKIPE</sequence>
<dbReference type="InterPro" id="IPR037165">
    <property type="entry name" value="AldOxase/xan_DH_Mopterin-bd_sf"/>
</dbReference>
<dbReference type="GO" id="GO:0005506">
    <property type="term" value="F:iron ion binding"/>
    <property type="evidence" value="ECO:0007669"/>
    <property type="project" value="InterPro"/>
</dbReference>
<dbReference type="Gene3D" id="3.30.365.10">
    <property type="entry name" value="Aldehyde oxidase/xanthine dehydrogenase, molybdopterin binding domain"/>
    <property type="match status" value="4"/>
</dbReference>
<reference evidence="2" key="1">
    <citation type="submission" date="2018-05" db="EMBL/GenBank/DDBJ databases">
        <authorList>
            <person name="Lanie J.A."/>
            <person name="Ng W.-L."/>
            <person name="Kazmierczak K.M."/>
            <person name="Andrzejewski T.M."/>
            <person name="Davidsen T.M."/>
            <person name="Wayne K.J."/>
            <person name="Tettelin H."/>
            <person name="Glass J.I."/>
            <person name="Rusch D."/>
            <person name="Podicherti R."/>
            <person name="Tsui H.-C.T."/>
            <person name="Winkler M.E."/>
        </authorList>
    </citation>
    <scope>NUCLEOTIDE SEQUENCE</scope>
</reference>
<dbReference type="InterPro" id="IPR016208">
    <property type="entry name" value="Ald_Oxase/xanthine_DH-like"/>
</dbReference>
<dbReference type="PANTHER" id="PTHR11908:SF157">
    <property type="entry name" value="XANTHINE DEHYDROGENASE SUBUNIT D-RELATED"/>
    <property type="match status" value="1"/>
</dbReference>
<feature type="non-terminal residue" evidence="2">
    <location>
        <position position="554"/>
    </location>
</feature>
<dbReference type="GO" id="GO:0016491">
    <property type="term" value="F:oxidoreductase activity"/>
    <property type="evidence" value="ECO:0007669"/>
    <property type="project" value="InterPro"/>
</dbReference>
<dbReference type="Gene3D" id="3.90.1170.50">
    <property type="entry name" value="Aldehyde oxidase/xanthine dehydrogenase, a/b hammerhead"/>
    <property type="match status" value="1"/>
</dbReference>
<dbReference type="FunFam" id="3.30.365.10:FF:000001">
    <property type="entry name" value="Xanthine dehydrogenase oxidase"/>
    <property type="match status" value="1"/>
</dbReference>
<evidence type="ECO:0000259" key="1">
    <source>
        <dbReference type="SMART" id="SM01008"/>
    </source>
</evidence>
<gene>
    <name evidence="2" type="ORF">METZ01_LOCUS79482</name>
</gene>
<name>A0A381UG68_9ZZZZ</name>
<dbReference type="Pfam" id="PF01315">
    <property type="entry name" value="Ald_Xan_dh_C"/>
    <property type="match status" value="1"/>
</dbReference>
<feature type="domain" description="Aldehyde oxidase/xanthine dehydrogenase a/b hammerhead" evidence="1">
    <location>
        <begin position="24"/>
        <end position="130"/>
    </location>
</feature>
<dbReference type="InterPro" id="IPR000674">
    <property type="entry name" value="Ald_Oxase/Xan_DH_a/b"/>
</dbReference>
<dbReference type="InterPro" id="IPR036856">
    <property type="entry name" value="Ald_Oxase/Xan_DH_a/b_sf"/>
</dbReference>
<dbReference type="SMART" id="SM01008">
    <property type="entry name" value="Ald_Xan_dh_C"/>
    <property type="match status" value="1"/>
</dbReference>
<dbReference type="Pfam" id="PF20256">
    <property type="entry name" value="MoCoBD_2"/>
    <property type="match status" value="1"/>
</dbReference>
<dbReference type="AlphaFoldDB" id="A0A381UG68"/>
<dbReference type="PANTHER" id="PTHR11908">
    <property type="entry name" value="XANTHINE DEHYDROGENASE"/>
    <property type="match status" value="1"/>
</dbReference>
<dbReference type="SUPFAM" id="SSF56003">
    <property type="entry name" value="Molybdenum cofactor-binding domain"/>
    <property type="match status" value="1"/>
</dbReference>
<protein>
    <recommendedName>
        <fullName evidence="1">Aldehyde oxidase/xanthine dehydrogenase a/b hammerhead domain-containing protein</fullName>
    </recommendedName>
</protein>
<dbReference type="EMBL" id="UINC01006286">
    <property type="protein sequence ID" value="SVA26628.1"/>
    <property type="molecule type" value="Genomic_DNA"/>
</dbReference>
<accession>A0A381UG68</accession>
<evidence type="ECO:0000313" key="2">
    <source>
        <dbReference type="EMBL" id="SVA26628.1"/>
    </source>
</evidence>